<dbReference type="AlphaFoldDB" id="A0A9Q5HSN5"/>
<name>A0A9Q5HSN5_SANBA</name>
<feature type="transmembrane region" description="Helical" evidence="5">
    <location>
        <begin position="133"/>
        <end position="149"/>
    </location>
</feature>
<keyword evidence="4 5" id="KW-0472">Membrane</keyword>
<dbReference type="OrthoDB" id="434972at2759"/>
<organism evidence="6 7">
    <name type="scientific">Sanghuangporus baumii</name>
    <name type="common">Phellinus baumii</name>
    <dbReference type="NCBI Taxonomy" id="108892"/>
    <lineage>
        <taxon>Eukaryota</taxon>
        <taxon>Fungi</taxon>
        <taxon>Dikarya</taxon>
        <taxon>Basidiomycota</taxon>
        <taxon>Agaricomycotina</taxon>
        <taxon>Agaricomycetes</taxon>
        <taxon>Hymenochaetales</taxon>
        <taxon>Hymenochaetaceae</taxon>
        <taxon>Sanghuangporus</taxon>
    </lineage>
</organism>
<evidence type="ECO:0000256" key="3">
    <source>
        <dbReference type="ARBA" id="ARBA00022989"/>
    </source>
</evidence>
<evidence type="ECO:0000256" key="2">
    <source>
        <dbReference type="ARBA" id="ARBA00022692"/>
    </source>
</evidence>
<dbReference type="EMBL" id="LNZH02000211">
    <property type="protein sequence ID" value="OCB85139.1"/>
    <property type="molecule type" value="Genomic_DNA"/>
</dbReference>
<dbReference type="GO" id="GO:0016020">
    <property type="term" value="C:membrane"/>
    <property type="evidence" value="ECO:0007669"/>
    <property type="project" value="UniProtKB-SubCell"/>
</dbReference>
<comment type="caution">
    <text evidence="6">The sequence shown here is derived from an EMBL/GenBank/DDBJ whole genome shotgun (WGS) entry which is preliminary data.</text>
</comment>
<dbReference type="Proteomes" id="UP000757232">
    <property type="component" value="Unassembled WGS sequence"/>
</dbReference>
<accession>A0A9Q5HSN5</accession>
<comment type="subcellular location">
    <subcellularLocation>
        <location evidence="1">Membrane</location>
        <topology evidence="1">Multi-pass membrane protein</topology>
    </subcellularLocation>
</comment>
<keyword evidence="2 5" id="KW-0812">Transmembrane</keyword>
<keyword evidence="7" id="KW-1185">Reference proteome</keyword>
<keyword evidence="3 5" id="KW-1133">Transmembrane helix</keyword>
<evidence type="ECO:0000313" key="7">
    <source>
        <dbReference type="Proteomes" id="UP000757232"/>
    </source>
</evidence>
<feature type="transmembrane region" description="Helical" evidence="5">
    <location>
        <begin position="6"/>
        <end position="25"/>
    </location>
</feature>
<evidence type="ECO:0000256" key="1">
    <source>
        <dbReference type="ARBA" id="ARBA00004141"/>
    </source>
</evidence>
<dbReference type="Pfam" id="PF01040">
    <property type="entry name" value="UbiA"/>
    <property type="match status" value="1"/>
</dbReference>
<dbReference type="GO" id="GO:0016765">
    <property type="term" value="F:transferase activity, transferring alkyl or aryl (other than methyl) groups"/>
    <property type="evidence" value="ECO:0007669"/>
    <property type="project" value="InterPro"/>
</dbReference>
<protein>
    <submittedName>
        <fullName evidence="6">Uncharacterized protein</fullName>
    </submittedName>
</protein>
<sequence>MAWSASYGADLIFVTLALAITTLLYDELGLAAQPIGKNICCIFGYTSFEFGATKLVGPSRHLDVVSLSAITISGVLIFTTIQAQDFADVEGDIALGRVTFPIFAPEFSRSFTALIVPIWSAILGWYWDIGAGTQFALILLGGYVGWRMFTKRSSEDDKRSYVMYNRDKLSQTMSRVYEQPSGNVKQVPSSQYRYRFLNHGHMIRQSALEEQWQKDLPGASAFLSVRLELSIKFF</sequence>
<dbReference type="InterPro" id="IPR000537">
    <property type="entry name" value="UbiA_prenyltransferase"/>
</dbReference>
<reference evidence="6" key="1">
    <citation type="submission" date="2016-06" db="EMBL/GenBank/DDBJ databases">
        <title>Draft Genome sequence of the fungus Inonotus baumii.</title>
        <authorList>
            <person name="Zhu H."/>
            <person name="Lin W."/>
        </authorList>
    </citation>
    <scope>NUCLEOTIDE SEQUENCE</scope>
    <source>
        <strain evidence="6">821</strain>
    </source>
</reference>
<gene>
    <name evidence="6" type="ORF">A7U60_g7764</name>
</gene>
<evidence type="ECO:0000256" key="4">
    <source>
        <dbReference type="ARBA" id="ARBA00023136"/>
    </source>
</evidence>
<proteinExistence type="predicted"/>
<evidence type="ECO:0000313" key="6">
    <source>
        <dbReference type="EMBL" id="OCB85139.1"/>
    </source>
</evidence>
<evidence type="ECO:0000256" key="5">
    <source>
        <dbReference type="SAM" id="Phobius"/>
    </source>
</evidence>